<organism evidence="1 2">
    <name type="scientific">Diphasiastrum complanatum</name>
    <name type="common">Issler's clubmoss</name>
    <name type="synonym">Lycopodium complanatum</name>
    <dbReference type="NCBI Taxonomy" id="34168"/>
    <lineage>
        <taxon>Eukaryota</taxon>
        <taxon>Viridiplantae</taxon>
        <taxon>Streptophyta</taxon>
        <taxon>Embryophyta</taxon>
        <taxon>Tracheophyta</taxon>
        <taxon>Lycopodiopsida</taxon>
        <taxon>Lycopodiales</taxon>
        <taxon>Lycopodiaceae</taxon>
        <taxon>Lycopodioideae</taxon>
        <taxon>Diphasiastrum</taxon>
    </lineage>
</organism>
<proteinExistence type="predicted"/>
<gene>
    <name evidence="1" type="ORF">O6H91_19G032200</name>
</gene>
<reference evidence="2" key="1">
    <citation type="journal article" date="2024" name="Proc. Natl. Acad. Sci. U.S.A.">
        <title>Extraordinary preservation of gene collinearity over three hundred million years revealed in homosporous lycophytes.</title>
        <authorList>
            <person name="Li C."/>
            <person name="Wickell D."/>
            <person name="Kuo L.Y."/>
            <person name="Chen X."/>
            <person name="Nie B."/>
            <person name="Liao X."/>
            <person name="Peng D."/>
            <person name="Ji J."/>
            <person name="Jenkins J."/>
            <person name="Williams M."/>
            <person name="Shu S."/>
            <person name="Plott C."/>
            <person name="Barry K."/>
            <person name="Rajasekar S."/>
            <person name="Grimwood J."/>
            <person name="Han X."/>
            <person name="Sun S."/>
            <person name="Hou Z."/>
            <person name="He W."/>
            <person name="Dai G."/>
            <person name="Sun C."/>
            <person name="Schmutz J."/>
            <person name="Leebens-Mack J.H."/>
            <person name="Li F.W."/>
            <person name="Wang L."/>
        </authorList>
    </citation>
    <scope>NUCLEOTIDE SEQUENCE [LARGE SCALE GENOMIC DNA]</scope>
    <source>
        <strain evidence="2">cv. PW_Plant_1</strain>
    </source>
</reference>
<evidence type="ECO:0000313" key="1">
    <source>
        <dbReference type="EMBL" id="KAJ7520961.1"/>
    </source>
</evidence>
<protein>
    <submittedName>
        <fullName evidence="1">Uncharacterized protein</fullName>
    </submittedName>
</protein>
<evidence type="ECO:0000313" key="2">
    <source>
        <dbReference type="Proteomes" id="UP001162992"/>
    </source>
</evidence>
<keyword evidence="2" id="KW-1185">Reference proteome</keyword>
<name>A0ACC2ATW7_DIPCM</name>
<dbReference type="EMBL" id="CM055110">
    <property type="protein sequence ID" value="KAJ7520961.1"/>
    <property type="molecule type" value="Genomic_DNA"/>
</dbReference>
<sequence length="214" mass="23965">MENSIAGYMSHILMDDELGEEESVIIPCHSIQAVEHELENLLTDTSANEFSHHGAGYGSGEASQRWEINSKNWADNLLRELELEDDGPTNSLNDSYASGSLCFSAPSSNIAYLDHFIDEERKSLERWYDRDLPISPCNSSTDRQLHFQGLSLSSPVGKYGTGQVAIWDLASPPATELDHAHYINSGLRSQYIHMAYPQQSYCIDRSMLSRTVPH</sequence>
<comment type="caution">
    <text evidence="1">The sequence shown here is derived from an EMBL/GenBank/DDBJ whole genome shotgun (WGS) entry which is preliminary data.</text>
</comment>
<dbReference type="Proteomes" id="UP001162992">
    <property type="component" value="Chromosome 19"/>
</dbReference>
<accession>A0ACC2ATW7</accession>